<comment type="caution">
    <text evidence="1">The sequence shown here is derived from an EMBL/GenBank/DDBJ whole genome shotgun (WGS) entry which is preliminary data.</text>
</comment>
<evidence type="ECO:0000313" key="1">
    <source>
        <dbReference type="EMBL" id="GLL13681.1"/>
    </source>
</evidence>
<dbReference type="AlphaFoldDB" id="A0A9W6L4U7"/>
<dbReference type="EMBL" id="BSFQ01000024">
    <property type="protein sequence ID" value="GLL13681.1"/>
    <property type="molecule type" value="Genomic_DNA"/>
</dbReference>
<reference evidence="1" key="1">
    <citation type="journal article" date="2014" name="Int. J. Syst. Evol. Microbiol.">
        <title>Complete genome sequence of Corynebacterium casei LMG S-19264T (=DSM 44701T), isolated from a smear-ripened cheese.</title>
        <authorList>
            <consortium name="US DOE Joint Genome Institute (JGI-PGF)"/>
            <person name="Walter F."/>
            <person name="Albersmeier A."/>
            <person name="Kalinowski J."/>
            <person name="Ruckert C."/>
        </authorList>
    </citation>
    <scope>NUCLEOTIDE SEQUENCE</scope>
    <source>
        <strain evidence="1">VKM Ac-1069</strain>
    </source>
</reference>
<reference evidence="1" key="2">
    <citation type="submission" date="2023-01" db="EMBL/GenBank/DDBJ databases">
        <authorList>
            <person name="Sun Q."/>
            <person name="Evtushenko L."/>
        </authorList>
    </citation>
    <scope>NUCLEOTIDE SEQUENCE</scope>
    <source>
        <strain evidence="1">VKM Ac-1069</strain>
    </source>
</reference>
<gene>
    <name evidence="1" type="ORF">GCM10017577_48250</name>
</gene>
<sequence>MSYRYSDEHAPPAPQRASEVAVTTHEHVFEVDPRLMERWVLQQTFPNWDTLRIMHARHDHLDWMHAHFAQKTITGSDLIAEIENEA</sequence>
<keyword evidence="2" id="KW-1185">Reference proteome</keyword>
<dbReference type="Proteomes" id="UP001143463">
    <property type="component" value="Unassembled WGS sequence"/>
</dbReference>
<protein>
    <submittedName>
        <fullName evidence="1">Uncharacterized protein</fullName>
    </submittedName>
</protein>
<accession>A0A9W6L4U7</accession>
<evidence type="ECO:0000313" key="2">
    <source>
        <dbReference type="Proteomes" id="UP001143463"/>
    </source>
</evidence>
<name>A0A9W6L4U7_9PSEU</name>
<proteinExistence type="predicted"/>
<dbReference type="RefSeq" id="WP_037048797.1">
    <property type="nucleotide sequence ID" value="NZ_BAAAUZ010000041.1"/>
</dbReference>
<organism evidence="1 2">
    <name type="scientific">Pseudonocardia halophobica</name>
    <dbReference type="NCBI Taxonomy" id="29401"/>
    <lineage>
        <taxon>Bacteria</taxon>
        <taxon>Bacillati</taxon>
        <taxon>Actinomycetota</taxon>
        <taxon>Actinomycetes</taxon>
        <taxon>Pseudonocardiales</taxon>
        <taxon>Pseudonocardiaceae</taxon>
        <taxon>Pseudonocardia</taxon>
    </lineage>
</organism>